<evidence type="ECO:0000256" key="1">
    <source>
        <dbReference type="ARBA" id="ARBA00009518"/>
    </source>
</evidence>
<keyword evidence="4 13" id="KW-0479">Metal-binding</keyword>
<evidence type="ECO:0000256" key="3">
    <source>
        <dbReference type="ARBA" id="ARBA00022722"/>
    </source>
</evidence>
<evidence type="ECO:0000256" key="2">
    <source>
        <dbReference type="ARBA" id="ARBA00022490"/>
    </source>
</evidence>
<comment type="catalytic activity">
    <reaction evidence="12 13">
        <text>Endonucleolytic cleavage at a junction such as a reciprocal single-stranded crossover between two homologous DNA duplexes (Holliday junction).</text>
        <dbReference type="EC" id="3.1.21.10"/>
    </reaction>
</comment>
<dbReference type="InterPro" id="IPR020563">
    <property type="entry name" value="X-over_junc_endoDNase_Mg_BS"/>
</dbReference>
<gene>
    <name evidence="13 15" type="primary">ruvC</name>
    <name evidence="15" type="ORF">Q9312_08140</name>
</gene>
<dbReference type="CDD" id="cd16962">
    <property type="entry name" value="RuvC"/>
    <property type="match status" value="1"/>
</dbReference>
<dbReference type="SUPFAM" id="SSF53098">
    <property type="entry name" value="Ribonuclease H-like"/>
    <property type="match status" value="1"/>
</dbReference>
<comment type="cofactor">
    <cofactor evidence="13">
        <name>Mg(2+)</name>
        <dbReference type="ChEBI" id="CHEBI:18420"/>
    </cofactor>
    <text evidence="13">Binds 2 Mg(2+) ion per subunit.</text>
</comment>
<dbReference type="AlphaFoldDB" id="A0AA51RWR1"/>
<dbReference type="Proteomes" id="UP001239782">
    <property type="component" value="Chromosome"/>
</dbReference>
<dbReference type="PANTHER" id="PTHR30194">
    <property type="entry name" value="CROSSOVER JUNCTION ENDODEOXYRIBONUCLEASE RUVC"/>
    <property type="match status" value="1"/>
</dbReference>
<dbReference type="InterPro" id="IPR002176">
    <property type="entry name" value="X-over_junc_endoDNase_RuvC"/>
</dbReference>
<accession>A0AA51RWR1</accession>
<keyword evidence="3 13" id="KW-0540">Nuclease</keyword>
<dbReference type="GO" id="GO:0006310">
    <property type="term" value="P:DNA recombination"/>
    <property type="evidence" value="ECO:0007669"/>
    <property type="project" value="UniProtKB-UniRule"/>
</dbReference>
<dbReference type="EMBL" id="CP133548">
    <property type="protein sequence ID" value="WMS88874.1"/>
    <property type="molecule type" value="Genomic_DNA"/>
</dbReference>
<sequence length="172" mass="18389">MARILGIDPGSRITGFGIVEIEAGQCRYVTSGCIRIQPTSLAEKLQQIYDNLSEVIRQYHPTEAAIEQVFMAKNADSALKLGQARGVAIVAAATHALSVAEYSARQIKQAVVGHGGADKSQVQHMVMSLLQLSAKPQADAADGLAVALCHANTMQSLIAQLGANKRRRGRIR</sequence>
<feature type="active site" evidence="13">
    <location>
        <position position="67"/>
    </location>
</feature>
<proteinExistence type="inferred from homology"/>
<dbReference type="HAMAP" id="MF_00034">
    <property type="entry name" value="RuvC"/>
    <property type="match status" value="1"/>
</dbReference>
<dbReference type="InterPro" id="IPR012337">
    <property type="entry name" value="RNaseH-like_sf"/>
</dbReference>
<keyword evidence="7 13" id="KW-0378">Hydrolase</keyword>
<dbReference type="GO" id="GO:0006281">
    <property type="term" value="P:DNA repair"/>
    <property type="evidence" value="ECO:0007669"/>
    <property type="project" value="UniProtKB-UniRule"/>
</dbReference>
<keyword evidence="8 13" id="KW-0460">Magnesium</keyword>
<evidence type="ECO:0000256" key="5">
    <source>
        <dbReference type="ARBA" id="ARBA00022759"/>
    </source>
</evidence>
<keyword evidence="16" id="KW-1185">Reference proteome</keyword>
<dbReference type="EC" id="3.1.21.10" evidence="13 14"/>
<dbReference type="InterPro" id="IPR036397">
    <property type="entry name" value="RNaseH_sf"/>
</dbReference>
<evidence type="ECO:0000256" key="14">
    <source>
        <dbReference type="NCBIfam" id="TIGR00228"/>
    </source>
</evidence>
<evidence type="ECO:0000256" key="8">
    <source>
        <dbReference type="ARBA" id="ARBA00022842"/>
    </source>
</evidence>
<evidence type="ECO:0000313" key="15">
    <source>
        <dbReference type="EMBL" id="WMS88874.1"/>
    </source>
</evidence>
<dbReference type="Pfam" id="PF02075">
    <property type="entry name" value="RuvC"/>
    <property type="match status" value="1"/>
</dbReference>
<dbReference type="KEGG" id="plei:Q9312_08140"/>
<dbReference type="GO" id="GO:0048476">
    <property type="term" value="C:Holliday junction resolvase complex"/>
    <property type="evidence" value="ECO:0007669"/>
    <property type="project" value="UniProtKB-UniRule"/>
</dbReference>
<feature type="active site" evidence="13">
    <location>
        <position position="8"/>
    </location>
</feature>
<keyword evidence="2 13" id="KW-0963">Cytoplasm</keyword>
<evidence type="ECO:0000256" key="9">
    <source>
        <dbReference type="ARBA" id="ARBA00023125"/>
    </source>
</evidence>
<evidence type="ECO:0000256" key="7">
    <source>
        <dbReference type="ARBA" id="ARBA00022801"/>
    </source>
</evidence>
<keyword evidence="9 13" id="KW-0238">DNA-binding</keyword>
<name>A0AA51RWR1_9GAMM</name>
<comment type="subcellular location">
    <subcellularLocation>
        <location evidence="13">Cytoplasm</location>
    </subcellularLocation>
</comment>
<evidence type="ECO:0000256" key="4">
    <source>
        <dbReference type="ARBA" id="ARBA00022723"/>
    </source>
</evidence>
<dbReference type="NCBIfam" id="NF000711">
    <property type="entry name" value="PRK00039.2-1"/>
    <property type="match status" value="1"/>
</dbReference>
<dbReference type="PRINTS" id="PR00696">
    <property type="entry name" value="RSOLVASERUVC"/>
</dbReference>
<dbReference type="RefSeq" id="WP_309204094.1">
    <property type="nucleotide sequence ID" value="NZ_CP133548.1"/>
</dbReference>
<evidence type="ECO:0000256" key="13">
    <source>
        <dbReference type="HAMAP-Rule" id="MF_00034"/>
    </source>
</evidence>
<dbReference type="GO" id="GO:0005737">
    <property type="term" value="C:cytoplasm"/>
    <property type="evidence" value="ECO:0007669"/>
    <property type="project" value="UniProtKB-SubCell"/>
</dbReference>
<evidence type="ECO:0000313" key="16">
    <source>
        <dbReference type="Proteomes" id="UP001239782"/>
    </source>
</evidence>
<evidence type="ECO:0000256" key="11">
    <source>
        <dbReference type="ARBA" id="ARBA00023204"/>
    </source>
</evidence>
<keyword evidence="5 13" id="KW-0255">Endonuclease</keyword>
<comment type="similarity">
    <text evidence="1 13">Belongs to the RuvC family.</text>
</comment>
<feature type="binding site" evidence="13">
    <location>
        <position position="67"/>
    </location>
    <ligand>
        <name>Mg(2+)</name>
        <dbReference type="ChEBI" id="CHEBI:18420"/>
        <label>2</label>
    </ligand>
</feature>
<keyword evidence="10 13" id="KW-0233">DNA recombination</keyword>
<feature type="binding site" evidence="13">
    <location>
        <position position="139"/>
    </location>
    <ligand>
        <name>Mg(2+)</name>
        <dbReference type="ChEBI" id="CHEBI:18420"/>
        <label>1</label>
    </ligand>
</feature>
<dbReference type="GO" id="GO:0000287">
    <property type="term" value="F:magnesium ion binding"/>
    <property type="evidence" value="ECO:0007669"/>
    <property type="project" value="UniProtKB-UniRule"/>
</dbReference>
<protein>
    <recommendedName>
        <fullName evidence="13 14">Crossover junction endodeoxyribonuclease RuvC</fullName>
        <ecNumber evidence="13 14">3.1.21.10</ecNumber>
    </recommendedName>
    <alternativeName>
        <fullName evidence="13">Holliday junction nuclease RuvC</fullName>
    </alternativeName>
    <alternativeName>
        <fullName evidence="13">Holliday junction resolvase RuvC</fullName>
    </alternativeName>
</protein>
<keyword evidence="11 13" id="KW-0234">DNA repair</keyword>
<organism evidence="15 16">
    <name type="scientific">Pleionea litopenaei</name>
    <dbReference type="NCBI Taxonomy" id="3070815"/>
    <lineage>
        <taxon>Bacteria</taxon>
        <taxon>Pseudomonadati</taxon>
        <taxon>Pseudomonadota</taxon>
        <taxon>Gammaproteobacteria</taxon>
        <taxon>Oceanospirillales</taxon>
        <taxon>Pleioneaceae</taxon>
        <taxon>Pleionea</taxon>
    </lineage>
</organism>
<keyword evidence="6 13" id="KW-0227">DNA damage</keyword>
<comment type="function">
    <text evidence="13">The RuvA-RuvB-RuvC complex processes Holliday junction (HJ) DNA during genetic recombination and DNA repair. Endonuclease that resolves HJ intermediates. Cleaves cruciform DNA by making single-stranded nicks across the HJ at symmetrical positions within the homologous arms, yielding a 5'-phosphate and a 3'-hydroxyl group; requires a central core of homology in the junction. The consensus cleavage sequence is 5'-(A/T)TT(C/G)-3'. Cleavage occurs on the 3'-side of the TT dinucleotide at the point of strand exchange. HJ branch migration catalyzed by RuvA-RuvB allows RuvC to scan DNA until it finds its consensus sequence, where it cleaves and resolves the cruciform DNA.</text>
</comment>
<feature type="active site" evidence="13">
    <location>
        <position position="139"/>
    </location>
</feature>
<evidence type="ECO:0000256" key="10">
    <source>
        <dbReference type="ARBA" id="ARBA00023172"/>
    </source>
</evidence>
<evidence type="ECO:0000256" key="6">
    <source>
        <dbReference type="ARBA" id="ARBA00022763"/>
    </source>
</evidence>
<dbReference type="PROSITE" id="PS01321">
    <property type="entry name" value="RUVC"/>
    <property type="match status" value="1"/>
</dbReference>
<dbReference type="GO" id="GO:0008821">
    <property type="term" value="F:crossover junction DNA endonuclease activity"/>
    <property type="evidence" value="ECO:0007669"/>
    <property type="project" value="UniProtKB-UniRule"/>
</dbReference>
<evidence type="ECO:0000256" key="12">
    <source>
        <dbReference type="ARBA" id="ARBA00029354"/>
    </source>
</evidence>
<dbReference type="NCBIfam" id="TIGR00228">
    <property type="entry name" value="ruvC"/>
    <property type="match status" value="1"/>
</dbReference>
<dbReference type="GO" id="GO:0003677">
    <property type="term" value="F:DNA binding"/>
    <property type="evidence" value="ECO:0007669"/>
    <property type="project" value="UniProtKB-KW"/>
</dbReference>
<feature type="binding site" evidence="13">
    <location>
        <position position="8"/>
    </location>
    <ligand>
        <name>Mg(2+)</name>
        <dbReference type="ChEBI" id="CHEBI:18420"/>
        <label>1</label>
    </ligand>
</feature>
<dbReference type="Gene3D" id="3.30.420.10">
    <property type="entry name" value="Ribonuclease H-like superfamily/Ribonuclease H"/>
    <property type="match status" value="1"/>
</dbReference>
<dbReference type="PANTHER" id="PTHR30194:SF3">
    <property type="entry name" value="CROSSOVER JUNCTION ENDODEOXYRIBONUCLEASE RUVC"/>
    <property type="match status" value="1"/>
</dbReference>
<comment type="subunit">
    <text evidence="13">Homodimer which binds Holliday junction (HJ) DNA. The HJ becomes 2-fold symmetrical on binding to RuvC with unstacked arms; it has a different conformation from HJ DNA in complex with RuvA. In the full resolvosome a probable DNA-RuvA(4)-RuvB(12)-RuvC(2) complex forms which resolves the HJ.</text>
</comment>
<dbReference type="FunFam" id="3.30.420.10:FF:000002">
    <property type="entry name" value="Crossover junction endodeoxyribonuclease RuvC"/>
    <property type="match status" value="1"/>
</dbReference>
<reference evidence="15 16" key="1">
    <citation type="submission" date="2023-08" db="EMBL/GenBank/DDBJ databases">
        <title>Pleionea litopenaei sp. nov., isolated from stomach of juvenile Litopenaeus vannamei.</title>
        <authorList>
            <person name="Rho A.M."/>
            <person name="Hwang C.Y."/>
        </authorList>
    </citation>
    <scope>NUCLEOTIDE SEQUENCE [LARGE SCALE GENOMIC DNA]</scope>
    <source>
        <strain evidence="15 16">HL-JVS1</strain>
    </source>
</reference>